<dbReference type="Pfam" id="PF04422">
    <property type="entry name" value="FrhB_FdhB_N"/>
    <property type="match status" value="1"/>
</dbReference>
<gene>
    <name evidence="3" type="ORF">AABD04_22290</name>
</gene>
<evidence type="ECO:0000259" key="2">
    <source>
        <dbReference type="Pfam" id="PF04432"/>
    </source>
</evidence>
<dbReference type="Pfam" id="PF04432">
    <property type="entry name" value="FrhB_FdhB_C"/>
    <property type="match status" value="1"/>
</dbReference>
<evidence type="ECO:0000313" key="3">
    <source>
        <dbReference type="EMBL" id="MEK8073581.1"/>
    </source>
</evidence>
<protein>
    <submittedName>
        <fullName evidence="3">Coenzyme F420 hydrogenase/dehydrogenase, beta subunit C-terminal domain</fullName>
    </submittedName>
</protein>
<name>A0ABU9D1V1_9NOCA</name>
<dbReference type="InterPro" id="IPR045220">
    <property type="entry name" value="FRHB/FDHB/HCAR-like"/>
</dbReference>
<feature type="domain" description="Coenzyme F420 hydrogenase/dehydrogenase beta subunit N-terminal" evidence="1">
    <location>
        <begin position="29"/>
        <end position="103"/>
    </location>
</feature>
<dbReference type="InterPro" id="IPR007525">
    <property type="entry name" value="FrhB_FdhB_C"/>
</dbReference>
<comment type="caution">
    <text evidence="3">The sequence shown here is derived from an EMBL/GenBank/DDBJ whole genome shotgun (WGS) entry which is preliminary data.</text>
</comment>
<organism evidence="3 4">
    <name type="scientific">Rhodococcus navarretei</name>
    <dbReference type="NCBI Taxonomy" id="3128981"/>
    <lineage>
        <taxon>Bacteria</taxon>
        <taxon>Bacillati</taxon>
        <taxon>Actinomycetota</taxon>
        <taxon>Actinomycetes</taxon>
        <taxon>Mycobacteriales</taxon>
        <taxon>Nocardiaceae</taxon>
        <taxon>Rhodococcus</taxon>
    </lineage>
</organism>
<accession>A0ABU9D1V1</accession>
<dbReference type="RefSeq" id="WP_341442516.1">
    <property type="nucleotide sequence ID" value="NZ_JBBPCN010000001.1"/>
</dbReference>
<dbReference type="EMBL" id="JBBPCN010000001">
    <property type="protein sequence ID" value="MEK8073581.1"/>
    <property type="molecule type" value="Genomic_DNA"/>
</dbReference>
<evidence type="ECO:0000259" key="1">
    <source>
        <dbReference type="Pfam" id="PF04422"/>
    </source>
</evidence>
<keyword evidence="4" id="KW-1185">Reference proteome</keyword>
<sequence length="343" mass="36979">MCPGIRVTAPTKHPNQHSDDTFGSYSSAWVGWATDPEIRLAGSSAGVITAFTNWLVETKRVGAVVASQEDPNNPRNTVPLKILSRDDAIKAAGSRYAPVANLPMVAPSDFDRHALVGKPCEATALAQLSNALKIPEENRPITISFFCAGTPRQSATDGLADLLDASSDEIKSLRYRGDGWPGTFRITLKTGESRTMSYDESWGTHLGRTVQWRCKLCVDGTGGHADIAVGDYWEVDSKGYPAFENADGRSVVIARTRRGEKLLAEATRDGALSLSPLDLKLVAAVQPLQVDRKFTLAARLLGRTLAGKCTPRYSGYGLARLSITTKSSLKAAAGTFVRTRQGR</sequence>
<dbReference type="PANTHER" id="PTHR31332">
    <property type="entry name" value="7-HYDROXYMETHYL CHLOROPHYLL A REDUCTASE, CHLOROPLASTIC"/>
    <property type="match status" value="1"/>
</dbReference>
<reference evidence="3 4" key="1">
    <citation type="submission" date="2024-03" db="EMBL/GenBank/DDBJ databases">
        <title>Rhodococcus navarretei sp. nov. and Pseudarthrobacter quantumdoti sp. nov., two new species with the ability to biosynthesize Quantum Dots isolated from soil samples at Union Glacier, Antarctica.</title>
        <authorList>
            <person name="Vargas M."/>
        </authorList>
    </citation>
    <scope>NUCLEOTIDE SEQUENCE [LARGE SCALE GENOMIC DNA]</scope>
    <source>
        <strain evidence="3 4">EXRC-4A-4</strain>
    </source>
</reference>
<dbReference type="PANTHER" id="PTHR31332:SF0">
    <property type="entry name" value="7-HYDROXYMETHYL CHLOROPHYLL A REDUCTASE, CHLOROPLASTIC"/>
    <property type="match status" value="1"/>
</dbReference>
<dbReference type="InterPro" id="IPR007516">
    <property type="entry name" value="Co_F420_Hydgase/DH_bsu_N"/>
</dbReference>
<evidence type="ECO:0000313" key="4">
    <source>
        <dbReference type="Proteomes" id="UP001456513"/>
    </source>
</evidence>
<dbReference type="Proteomes" id="UP001456513">
    <property type="component" value="Unassembled WGS sequence"/>
</dbReference>
<feature type="domain" description="Coenzyme F420 hydrogenase/dehydrogenase beta subunit C-terminal" evidence="2">
    <location>
        <begin position="111"/>
        <end position="278"/>
    </location>
</feature>
<proteinExistence type="predicted"/>